<sequence>MKLFDVTNELVKSFRRIQTQLRDPAANNLRLRIVGARDNSSRQYDLPTGSELAGLIPESFRDLCGTRSELKPQIVARVFKMKLNALEDEISRSNFFGKTVAETFKLHVNVLDFYLMMMNGYL</sequence>
<accession>A0AAV2FSE5</accession>
<dbReference type="Proteomes" id="UP001497516">
    <property type="component" value="Chromosome 7"/>
</dbReference>
<name>A0AAV2FSE5_9ROSI</name>
<evidence type="ECO:0000313" key="2">
    <source>
        <dbReference type="Proteomes" id="UP001497516"/>
    </source>
</evidence>
<organism evidence="1 2">
    <name type="scientific">Linum trigynum</name>
    <dbReference type="NCBI Taxonomy" id="586398"/>
    <lineage>
        <taxon>Eukaryota</taxon>
        <taxon>Viridiplantae</taxon>
        <taxon>Streptophyta</taxon>
        <taxon>Embryophyta</taxon>
        <taxon>Tracheophyta</taxon>
        <taxon>Spermatophyta</taxon>
        <taxon>Magnoliopsida</taxon>
        <taxon>eudicotyledons</taxon>
        <taxon>Gunneridae</taxon>
        <taxon>Pentapetalae</taxon>
        <taxon>rosids</taxon>
        <taxon>fabids</taxon>
        <taxon>Malpighiales</taxon>
        <taxon>Linaceae</taxon>
        <taxon>Linum</taxon>
    </lineage>
</organism>
<dbReference type="AlphaFoldDB" id="A0AAV2FSE5"/>
<protein>
    <submittedName>
        <fullName evidence="1">Uncharacterized protein</fullName>
    </submittedName>
</protein>
<gene>
    <name evidence="1" type="ORF">LTRI10_LOCUS40969</name>
</gene>
<dbReference type="EMBL" id="OZ034820">
    <property type="protein sequence ID" value="CAL1400869.1"/>
    <property type="molecule type" value="Genomic_DNA"/>
</dbReference>
<keyword evidence="2" id="KW-1185">Reference proteome</keyword>
<proteinExistence type="predicted"/>
<evidence type="ECO:0000313" key="1">
    <source>
        <dbReference type="EMBL" id="CAL1400869.1"/>
    </source>
</evidence>
<reference evidence="1 2" key="1">
    <citation type="submission" date="2024-04" db="EMBL/GenBank/DDBJ databases">
        <authorList>
            <person name="Fracassetti M."/>
        </authorList>
    </citation>
    <scope>NUCLEOTIDE SEQUENCE [LARGE SCALE GENOMIC DNA]</scope>
</reference>